<dbReference type="GO" id="GO:0015288">
    <property type="term" value="F:porin activity"/>
    <property type="evidence" value="ECO:0007669"/>
    <property type="project" value="UniProtKB-KW"/>
</dbReference>
<dbReference type="GO" id="GO:0034220">
    <property type="term" value="P:monoatomic ion transmembrane transport"/>
    <property type="evidence" value="ECO:0007669"/>
    <property type="project" value="InterPro"/>
</dbReference>
<dbReference type="GO" id="GO:0009279">
    <property type="term" value="C:cell outer membrane"/>
    <property type="evidence" value="ECO:0007669"/>
    <property type="project" value="UniProtKB-SubCell"/>
</dbReference>
<proteinExistence type="predicted"/>
<dbReference type="HOGENOM" id="CLU_038238_1_2_4"/>
<dbReference type="InterPro" id="IPR001702">
    <property type="entry name" value="Porin_Gram-ve"/>
</dbReference>
<accession>F3QMB2</accession>
<dbReference type="InterPro" id="IPR002299">
    <property type="entry name" value="Porin_Neis"/>
</dbReference>
<evidence type="ECO:0000256" key="11">
    <source>
        <dbReference type="SAM" id="SignalP"/>
    </source>
</evidence>
<reference evidence="13 14" key="1">
    <citation type="submission" date="2011-02" db="EMBL/GenBank/DDBJ databases">
        <authorList>
            <person name="Weinstock G."/>
            <person name="Sodergren E."/>
            <person name="Clifton S."/>
            <person name="Fulton L."/>
            <person name="Fulton B."/>
            <person name="Courtney L."/>
            <person name="Fronick C."/>
            <person name="Harrison M."/>
            <person name="Strong C."/>
            <person name="Farmer C."/>
            <person name="Delahaunty K."/>
            <person name="Markovic C."/>
            <person name="Hall O."/>
            <person name="Minx P."/>
            <person name="Tomlinson C."/>
            <person name="Mitreva M."/>
            <person name="Hou S."/>
            <person name="Chen J."/>
            <person name="Wollam A."/>
            <person name="Pepin K.H."/>
            <person name="Johnson M."/>
            <person name="Bhonagiri V."/>
            <person name="Zhang X."/>
            <person name="Suruliraj S."/>
            <person name="Warren W."/>
            <person name="Chinwalla A."/>
            <person name="Mardis E.R."/>
            <person name="Wilson R.K."/>
        </authorList>
    </citation>
    <scope>NUCLEOTIDE SEQUENCE [LARGE SCALE GENOMIC DNA]</scope>
    <source>
        <strain evidence="13 14">YIT 11859</strain>
    </source>
</reference>
<dbReference type="PRINTS" id="PR00184">
    <property type="entry name" value="NEISSPPORIN"/>
</dbReference>
<protein>
    <submittedName>
        <fullName evidence="13">Gram-negative porin</fullName>
    </submittedName>
</protein>
<dbReference type="PANTHER" id="PTHR34501">
    <property type="entry name" value="PROTEIN YDDL-RELATED"/>
    <property type="match status" value="1"/>
</dbReference>
<name>F3QMB2_9BURK</name>
<keyword evidence="8" id="KW-0626">Porin</keyword>
<organism evidence="13 14">
    <name type="scientific">Parasutterella excrementihominis YIT 11859</name>
    <dbReference type="NCBI Taxonomy" id="762966"/>
    <lineage>
        <taxon>Bacteria</taxon>
        <taxon>Pseudomonadati</taxon>
        <taxon>Pseudomonadota</taxon>
        <taxon>Betaproteobacteria</taxon>
        <taxon>Burkholderiales</taxon>
        <taxon>Sutterellaceae</taxon>
        <taxon>Parasutterella</taxon>
    </lineage>
</organism>
<comment type="subunit">
    <text evidence="2">Homotrimer.</text>
</comment>
<evidence type="ECO:0000313" key="13">
    <source>
        <dbReference type="EMBL" id="EGG52178.1"/>
    </source>
</evidence>
<feature type="domain" description="Porin" evidence="12">
    <location>
        <begin position="10"/>
        <end position="359"/>
    </location>
</feature>
<evidence type="ECO:0000256" key="4">
    <source>
        <dbReference type="ARBA" id="ARBA00022452"/>
    </source>
</evidence>
<keyword evidence="9" id="KW-0472">Membrane</keyword>
<dbReference type="PRINTS" id="PR00182">
    <property type="entry name" value="ECOLNEIPORIN"/>
</dbReference>
<dbReference type="GeneID" id="43349412"/>
<evidence type="ECO:0000256" key="1">
    <source>
        <dbReference type="ARBA" id="ARBA00004571"/>
    </source>
</evidence>
<keyword evidence="4" id="KW-1134">Transmembrane beta strand</keyword>
<evidence type="ECO:0000313" key="14">
    <source>
        <dbReference type="Proteomes" id="UP000005156"/>
    </source>
</evidence>
<feature type="chain" id="PRO_5003302095" evidence="11">
    <location>
        <begin position="21"/>
        <end position="384"/>
    </location>
</feature>
<evidence type="ECO:0000256" key="6">
    <source>
        <dbReference type="ARBA" id="ARBA00022729"/>
    </source>
</evidence>
<dbReference type="CDD" id="cd00342">
    <property type="entry name" value="gram_neg_porins"/>
    <property type="match status" value="1"/>
</dbReference>
<dbReference type="Gene3D" id="2.40.160.10">
    <property type="entry name" value="Porin"/>
    <property type="match status" value="1"/>
</dbReference>
<gene>
    <name evidence="13" type="ORF">HMPREF9439_02089</name>
</gene>
<evidence type="ECO:0000256" key="3">
    <source>
        <dbReference type="ARBA" id="ARBA00022448"/>
    </source>
</evidence>
<dbReference type="eggNOG" id="COG3203">
    <property type="taxonomic scope" value="Bacteria"/>
</dbReference>
<keyword evidence="14" id="KW-1185">Reference proteome</keyword>
<evidence type="ECO:0000256" key="8">
    <source>
        <dbReference type="ARBA" id="ARBA00023114"/>
    </source>
</evidence>
<dbReference type="OrthoDB" id="8982743at2"/>
<comment type="subcellular location">
    <subcellularLocation>
        <location evidence="1">Cell outer membrane</location>
        <topology evidence="1">Multi-pass membrane protein</topology>
    </subcellularLocation>
</comment>
<sequence length="384" mass="41442">MKKTLIAMGVLGAFSSLAFAASNVTLYGIIEEGVIVQKAKHGDNKVELNSGFGQGSRWGIKGVEDLGNGYSAGFVLEQGFNADNGNEATSGKAFNRESFLYVKGGFGSFGFGRTGALSFAQTQAILTGWAFGTSYGAGSWQSAIANNFSRMDNVLSYATPSFNGFTGHVMYSNGLTSDSEKWSDNNHYYGIGVKYQANAIRSSLIFEAADNKGSATAATLVSDVFTENQWKALDNGQAWADVKDKVVGDATAKKKPIYVINYGFEYNLGSWTPMFAYQFAHQDHGRRTHMFGLSASAQVAGGKAMLGARYLFGKDEATKVGANKVKVDGDVRAWTIGAAYEYPLSKRTAVKAYAGYADSGKEWKEVEDVAYNGYQVYLGLRHAF</sequence>
<dbReference type="AlphaFoldDB" id="F3QMB2"/>
<keyword evidence="3" id="KW-0813">Transport</keyword>
<dbReference type="InterPro" id="IPR033900">
    <property type="entry name" value="Gram_neg_porin_domain"/>
</dbReference>
<dbReference type="Proteomes" id="UP000005156">
    <property type="component" value="Unassembled WGS sequence"/>
</dbReference>
<keyword evidence="7" id="KW-0406">Ion transport</keyword>
<dbReference type="SUPFAM" id="SSF56935">
    <property type="entry name" value="Porins"/>
    <property type="match status" value="1"/>
</dbReference>
<evidence type="ECO:0000256" key="10">
    <source>
        <dbReference type="ARBA" id="ARBA00023237"/>
    </source>
</evidence>
<dbReference type="EMBL" id="AFBP01000073">
    <property type="protein sequence ID" value="EGG52178.1"/>
    <property type="molecule type" value="Genomic_DNA"/>
</dbReference>
<evidence type="ECO:0000259" key="12">
    <source>
        <dbReference type="Pfam" id="PF13609"/>
    </source>
</evidence>
<dbReference type="RefSeq" id="WP_008812412.1">
    <property type="nucleotide sequence ID" value="NZ_GL883743.1"/>
</dbReference>
<evidence type="ECO:0000256" key="7">
    <source>
        <dbReference type="ARBA" id="ARBA00023065"/>
    </source>
</evidence>
<keyword evidence="6 11" id="KW-0732">Signal</keyword>
<dbReference type="InterPro" id="IPR023614">
    <property type="entry name" value="Porin_dom_sf"/>
</dbReference>
<keyword evidence="5" id="KW-0812">Transmembrane</keyword>
<evidence type="ECO:0000256" key="2">
    <source>
        <dbReference type="ARBA" id="ARBA00011233"/>
    </source>
</evidence>
<dbReference type="InterPro" id="IPR050298">
    <property type="entry name" value="Gram-neg_bact_OMP"/>
</dbReference>
<evidence type="ECO:0000256" key="5">
    <source>
        <dbReference type="ARBA" id="ARBA00022692"/>
    </source>
</evidence>
<dbReference type="PANTHER" id="PTHR34501:SF9">
    <property type="entry name" value="MAJOR OUTER MEMBRANE PROTEIN P.IA"/>
    <property type="match status" value="1"/>
</dbReference>
<feature type="signal peptide" evidence="11">
    <location>
        <begin position="1"/>
        <end position="20"/>
    </location>
</feature>
<dbReference type="Pfam" id="PF13609">
    <property type="entry name" value="Porin_4"/>
    <property type="match status" value="1"/>
</dbReference>
<keyword evidence="10" id="KW-0998">Cell outer membrane</keyword>
<comment type="caution">
    <text evidence="13">The sequence shown here is derived from an EMBL/GenBank/DDBJ whole genome shotgun (WGS) entry which is preliminary data.</text>
</comment>
<evidence type="ECO:0000256" key="9">
    <source>
        <dbReference type="ARBA" id="ARBA00023136"/>
    </source>
</evidence>
<dbReference type="GO" id="GO:0046930">
    <property type="term" value="C:pore complex"/>
    <property type="evidence" value="ECO:0007669"/>
    <property type="project" value="UniProtKB-KW"/>
</dbReference>